<dbReference type="EMBL" id="CP049055">
    <property type="protein sequence ID" value="QII12540.1"/>
    <property type="molecule type" value="Genomic_DNA"/>
</dbReference>
<protein>
    <submittedName>
        <fullName evidence="1">Uncharacterized protein</fullName>
    </submittedName>
</protein>
<evidence type="ECO:0000313" key="2">
    <source>
        <dbReference type="Proteomes" id="UP000501926"/>
    </source>
</evidence>
<proteinExistence type="predicted"/>
<gene>
    <name evidence="1" type="ORF">KsCSTR_31610</name>
</gene>
<accession>A0A6G7GSF1</accession>
<evidence type="ECO:0000313" key="1">
    <source>
        <dbReference type="EMBL" id="QII12540.1"/>
    </source>
</evidence>
<name>A0A6G7GSF1_KUEST</name>
<organism evidence="1 2">
    <name type="scientific">Kuenenia stuttgartiensis</name>
    <dbReference type="NCBI Taxonomy" id="174633"/>
    <lineage>
        <taxon>Bacteria</taxon>
        <taxon>Pseudomonadati</taxon>
        <taxon>Planctomycetota</taxon>
        <taxon>Candidatus Brocadiia</taxon>
        <taxon>Candidatus Brocadiales</taxon>
        <taxon>Candidatus Brocadiaceae</taxon>
        <taxon>Candidatus Kuenenia</taxon>
    </lineage>
</organism>
<sequence length="47" mass="5808">MRKSFAGFRFYFKYLIYMNLMLGKSLINIKKKLNYQQNYMPLFSKQT</sequence>
<dbReference type="AlphaFoldDB" id="A0A6G7GSF1"/>
<reference evidence="1 2" key="1">
    <citation type="submission" date="2020-02" db="EMBL/GenBank/DDBJ databases">
        <title>Newly sequenced genome of strain CSTR1 showed variability in Candidatus Kuenenia stuttgartiensis genomes.</title>
        <authorList>
            <person name="Ding C."/>
            <person name="Adrian L."/>
        </authorList>
    </citation>
    <scope>NUCLEOTIDE SEQUENCE [LARGE SCALE GENOMIC DNA]</scope>
    <source>
        <strain evidence="1 2">CSTR1</strain>
    </source>
</reference>
<dbReference type="Proteomes" id="UP000501926">
    <property type="component" value="Chromosome"/>
</dbReference>